<name>A0A4R5W676_9BURK</name>
<dbReference type="PANTHER" id="PTHR11733">
    <property type="entry name" value="ZINC METALLOPROTEASE FAMILY M13 NEPRILYSIN-RELATED"/>
    <property type="match status" value="1"/>
</dbReference>
<dbReference type="InterPro" id="IPR008753">
    <property type="entry name" value="Peptidase_M13_N"/>
</dbReference>
<feature type="domain" description="Peptidase M13 N-terminal" evidence="10">
    <location>
        <begin position="44"/>
        <end position="423"/>
    </location>
</feature>
<feature type="domain" description="Peptidase M13 C-terminal" evidence="9">
    <location>
        <begin position="475"/>
        <end position="676"/>
    </location>
</feature>
<evidence type="ECO:0000313" key="12">
    <source>
        <dbReference type="Proteomes" id="UP000294829"/>
    </source>
</evidence>
<dbReference type="Proteomes" id="UP000294829">
    <property type="component" value="Unassembled WGS sequence"/>
</dbReference>
<evidence type="ECO:0000313" key="11">
    <source>
        <dbReference type="EMBL" id="TDK68588.1"/>
    </source>
</evidence>
<keyword evidence="6" id="KW-0862">Zinc</keyword>
<evidence type="ECO:0000256" key="8">
    <source>
        <dbReference type="SAM" id="SignalP"/>
    </source>
</evidence>
<comment type="caution">
    <text evidence="11">The sequence shown here is derived from an EMBL/GenBank/DDBJ whole genome shotgun (WGS) entry which is preliminary data.</text>
</comment>
<dbReference type="SUPFAM" id="SSF55486">
    <property type="entry name" value="Metalloproteases ('zincins'), catalytic domain"/>
    <property type="match status" value="1"/>
</dbReference>
<keyword evidence="12" id="KW-1185">Reference proteome</keyword>
<dbReference type="GO" id="GO:0004222">
    <property type="term" value="F:metalloendopeptidase activity"/>
    <property type="evidence" value="ECO:0007669"/>
    <property type="project" value="InterPro"/>
</dbReference>
<dbReference type="GO" id="GO:0016485">
    <property type="term" value="P:protein processing"/>
    <property type="evidence" value="ECO:0007669"/>
    <property type="project" value="TreeGrafter"/>
</dbReference>
<dbReference type="Gene3D" id="3.40.390.10">
    <property type="entry name" value="Collagenase (Catalytic Domain)"/>
    <property type="match status" value="1"/>
</dbReference>
<dbReference type="InterPro" id="IPR000718">
    <property type="entry name" value="Peptidase_M13"/>
</dbReference>
<sequence>MKQLTKRFALSAIVLALSSASAFAATTQASGIDKANIDNAVRVQDDFYRHVNGTWLKNTEIPADKSRWGSFNILADAILPQLRDIIDAQSKGAGNVPGSDAQKISDIYASYMDTATIEALGLKPLDATFAQIDALTDKAQLPALIAHFNRIGVTSPYDFGVHQDAKDSTKYIVDLGQSGLGLPDRDYYLKDDDAKLKAARDAYQKHIETMLTMAGDAKAADSAAAILKLETAIAQIQWSKVEQRDPVKSYNKFDLAKLNELTPKHDFSSYLKAVGVDGKITYVIVSQPSYFAGLAQIIQDTPIETWKTYFKWHALSSNSSLLPAKFADEHFAFYSTTLRGVPQQEVRWKRAVRMADGEMGEALGKLYVAKYFPAEYKVRMEKLVANLLAAYKQSIDKLDWMSPETKKEAQAKLATFMPKIGYPSKWRDYSALIIKKDDLVGNSMRAVEFANQFQIDKLGQPIDRTEWGMTPQTINAYYNPELNEIVFPAAILQPPFFNAKADDAVNYGAIGAVIGHEISHGFDDQGSQYDQNGNLRDWWTAQDHEKFAAKTAALVKQYNAFSPLPGYFVNGELTLGENIADNSGLAIAFKAYKISLNGKKAPIIGGFTGEQRFYMGFGQVWQSKSRDATTLVQIKTDPHSPAEFRGNGTVQNQPDFYKAFNVKAGDKMYVAPENRVIIW</sequence>
<dbReference type="Pfam" id="PF05649">
    <property type="entry name" value="Peptidase_M13_N"/>
    <property type="match status" value="1"/>
</dbReference>
<evidence type="ECO:0000256" key="2">
    <source>
        <dbReference type="ARBA" id="ARBA00007357"/>
    </source>
</evidence>
<comment type="cofactor">
    <cofactor evidence="1">
        <name>Zn(2+)</name>
        <dbReference type="ChEBI" id="CHEBI:29105"/>
    </cofactor>
</comment>
<gene>
    <name evidence="11" type="ORF">E2I14_03340</name>
</gene>
<dbReference type="GO" id="GO:0005886">
    <property type="term" value="C:plasma membrane"/>
    <property type="evidence" value="ECO:0007669"/>
    <property type="project" value="TreeGrafter"/>
</dbReference>
<organism evidence="11 12">
    <name type="scientific">Sapientia aquatica</name>
    <dbReference type="NCBI Taxonomy" id="1549640"/>
    <lineage>
        <taxon>Bacteria</taxon>
        <taxon>Pseudomonadati</taxon>
        <taxon>Pseudomonadota</taxon>
        <taxon>Betaproteobacteria</taxon>
        <taxon>Burkholderiales</taxon>
        <taxon>Oxalobacteraceae</taxon>
        <taxon>Sapientia</taxon>
    </lineage>
</organism>
<dbReference type="GO" id="GO:0046872">
    <property type="term" value="F:metal ion binding"/>
    <property type="evidence" value="ECO:0007669"/>
    <property type="project" value="UniProtKB-KW"/>
</dbReference>
<keyword evidence="7" id="KW-0482">Metalloprotease</keyword>
<reference evidence="11 12" key="1">
    <citation type="submission" date="2019-03" db="EMBL/GenBank/DDBJ databases">
        <title>Sapientia aquatica gen. nov., sp. nov., isolated from a crater lake.</title>
        <authorList>
            <person name="Felfoldi T."/>
            <person name="Szabo A."/>
            <person name="Toth E."/>
            <person name="Schumann P."/>
            <person name="Keki Z."/>
            <person name="Marialigeti K."/>
            <person name="Mathe I."/>
        </authorList>
    </citation>
    <scope>NUCLEOTIDE SEQUENCE [LARGE SCALE GENOMIC DNA]</scope>
    <source>
        <strain evidence="11 12">SA-152</strain>
    </source>
</reference>
<dbReference type="InterPro" id="IPR024079">
    <property type="entry name" value="MetalloPept_cat_dom_sf"/>
</dbReference>
<dbReference type="InterPro" id="IPR018497">
    <property type="entry name" value="Peptidase_M13_C"/>
</dbReference>
<evidence type="ECO:0000256" key="5">
    <source>
        <dbReference type="ARBA" id="ARBA00022801"/>
    </source>
</evidence>
<evidence type="ECO:0000259" key="9">
    <source>
        <dbReference type="Pfam" id="PF01431"/>
    </source>
</evidence>
<keyword evidence="3" id="KW-0645">Protease</keyword>
<evidence type="ECO:0000259" key="10">
    <source>
        <dbReference type="Pfam" id="PF05649"/>
    </source>
</evidence>
<protein>
    <submittedName>
        <fullName evidence="11">M13 family peptidase</fullName>
    </submittedName>
</protein>
<dbReference type="Pfam" id="PF01431">
    <property type="entry name" value="Peptidase_M13"/>
    <property type="match status" value="1"/>
</dbReference>
<dbReference type="RefSeq" id="WP_133325374.1">
    <property type="nucleotide sequence ID" value="NZ_SMYL01000001.1"/>
</dbReference>
<evidence type="ECO:0000256" key="4">
    <source>
        <dbReference type="ARBA" id="ARBA00022723"/>
    </source>
</evidence>
<dbReference type="PRINTS" id="PR00786">
    <property type="entry name" value="NEPRILYSIN"/>
</dbReference>
<evidence type="ECO:0000256" key="1">
    <source>
        <dbReference type="ARBA" id="ARBA00001947"/>
    </source>
</evidence>
<feature type="signal peptide" evidence="8">
    <location>
        <begin position="1"/>
        <end position="24"/>
    </location>
</feature>
<evidence type="ECO:0000256" key="6">
    <source>
        <dbReference type="ARBA" id="ARBA00022833"/>
    </source>
</evidence>
<keyword evidence="5" id="KW-0378">Hydrolase</keyword>
<evidence type="ECO:0000256" key="7">
    <source>
        <dbReference type="ARBA" id="ARBA00023049"/>
    </source>
</evidence>
<evidence type="ECO:0000256" key="3">
    <source>
        <dbReference type="ARBA" id="ARBA00022670"/>
    </source>
</evidence>
<dbReference type="PROSITE" id="PS51885">
    <property type="entry name" value="NEPRILYSIN"/>
    <property type="match status" value="1"/>
</dbReference>
<dbReference type="EMBL" id="SMYL01000001">
    <property type="protein sequence ID" value="TDK68588.1"/>
    <property type="molecule type" value="Genomic_DNA"/>
</dbReference>
<dbReference type="Gene3D" id="1.10.1380.10">
    <property type="entry name" value="Neutral endopeptidase , domain2"/>
    <property type="match status" value="1"/>
</dbReference>
<keyword evidence="8" id="KW-0732">Signal</keyword>
<accession>A0A4R5W676</accession>
<proteinExistence type="inferred from homology"/>
<comment type="similarity">
    <text evidence="2">Belongs to the peptidase M13 family.</text>
</comment>
<feature type="chain" id="PRO_5020296522" evidence="8">
    <location>
        <begin position="25"/>
        <end position="679"/>
    </location>
</feature>
<dbReference type="OrthoDB" id="9775677at2"/>
<dbReference type="InterPro" id="IPR042089">
    <property type="entry name" value="Peptidase_M13_dom_2"/>
</dbReference>
<dbReference type="AlphaFoldDB" id="A0A4R5W676"/>
<dbReference type="CDD" id="cd08662">
    <property type="entry name" value="M13"/>
    <property type="match status" value="1"/>
</dbReference>
<keyword evidence="4" id="KW-0479">Metal-binding</keyword>
<dbReference type="PANTHER" id="PTHR11733:SF167">
    <property type="entry name" value="FI17812P1-RELATED"/>
    <property type="match status" value="1"/>
</dbReference>